<dbReference type="GO" id="GO:0007234">
    <property type="term" value="P:osmosensory signaling via phosphorelay pathway"/>
    <property type="evidence" value="ECO:0007669"/>
    <property type="project" value="TreeGrafter"/>
</dbReference>
<keyword evidence="5" id="KW-0597">Phosphoprotein</keyword>
<evidence type="ECO:0000256" key="3">
    <source>
        <dbReference type="ARBA" id="ARBA00012438"/>
    </source>
</evidence>
<keyword evidence="18" id="KW-1185">Reference proteome</keyword>
<evidence type="ECO:0000256" key="11">
    <source>
        <dbReference type="ARBA" id="ARBA00022989"/>
    </source>
</evidence>
<dbReference type="Gene3D" id="3.30.565.10">
    <property type="entry name" value="Histidine kinase-like ATPase, C-terminal domain"/>
    <property type="match status" value="1"/>
</dbReference>
<dbReference type="Pfam" id="PF00672">
    <property type="entry name" value="HAMP"/>
    <property type="match status" value="1"/>
</dbReference>
<evidence type="ECO:0000256" key="9">
    <source>
        <dbReference type="ARBA" id="ARBA00022777"/>
    </source>
</evidence>
<feature type="transmembrane region" description="Helical" evidence="14">
    <location>
        <begin position="12"/>
        <end position="33"/>
    </location>
</feature>
<dbReference type="AlphaFoldDB" id="A0A6L8V1M7"/>
<dbReference type="Pfam" id="PF18698">
    <property type="entry name" value="HisK_sensor"/>
    <property type="match status" value="1"/>
</dbReference>
<dbReference type="CDD" id="cd00082">
    <property type="entry name" value="HisKA"/>
    <property type="match status" value="1"/>
</dbReference>
<dbReference type="SMART" id="SM00304">
    <property type="entry name" value="HAMP"/>
    <property type="match status" value="1"/>
</dbReference>
<evidence type="ECO:0000313" key="18">
    <source>
        <dbReference type="Proteomes" id="UP000481087"/>
    </source>
</evidence>
<dbReference type="InterPro" id="IPR036097">
    <property type="entry name" value="HisK_dim/P_sf"/>
</dbReference>
<keyword evidence="7 14" id="KW-0812">Transmembrane</keyword>
<comment type="subcellular location">
    <subcellularLocation>
        <location evidence="2">Cell membrane</location>
        <topology evidence="2">Multi-pass membrane protein</topology>
    </subcellularLocation>
</comment>
<keyword evidence="12" id="KW-0902">Two-component regulatory system</keyword>
<evidence type="ECO:0000256" key="12">
    <source>
        <dbReference type="ARBA" id="ARBA00023012"/>
    </source>
</evidence>
<dbReference type="EMBL" id="WTUZ01000021">
    <property type="protein sequence ID" value="MZQ84363.1"/>
    <property type="molecule type" value="Genomic_DNA"/>
</dbReference>
<accession>A0A6L8V1M7</accession>
<evidence type="ECO:0000256" key="8">
    <source>
        <dbReference type="ARBA" id="ARBA00022741"/>
    </source>
</evidence>
<protein>
    <recommendedName>
        <fullName evidence="3">histidine kinase</fullName>
        <ecNumber evidence="3">2.7.13.3</ecNumber>
    </recommendedName>
</protein>
<dbReference type="GO" id="GO:0005886">
    <property type="term" value="C:plasma membrane"/>
    <property type="evidence" value="ECO:0007669"/>
    <property type="project" value="UniProtKB-SubCell"/>
</dbReference>
<dbReference type="PROSITE" id="PS50109">
    <property type="entry name" value="HIS_KIN"/>
    <property type="match status" value="1"/>
</dbReference>
<dbReference type="GO" id="GO:0000156">
    <property type="term" value="F:phosphorelay response regulator activity"/>
    <property type="evidence" value="ECO:0007669"/>
    <property type="project" value="TreeGrafter"/>
</dbReference>
<dbReference type="InterPro" id="IPR036890">
    <property type="entry name" value="HATPase_C_sf"/>
</dbReference>
<dbReference type="SUPFAM" id="SSF158472">
    <property type="entry name" value="HAMP domain-like"/>
    <property type="match status" value="1"/>
</dbReference>
<dbReference type="Pfam" id="PF00512">
    <property type="entry name" value="HisKA"/>
    <property type="match status" value="1"/>
</dbReference>
<dbReference type="EC" id="2.7.13.3" evidence="3"/>
<dbReference type="CDD" id="cd00075">
    <property type="entry name" value="HATPase"/>
    <property type="match status" value="1"/>
</dbReference>
<dbReference type="PANTHER" id="PTHR42878">
    <property type="entry name" value="TWO-COMPONENT HISTIDINE KINASE"/>
    <property type="match status" value="1"/>
</dbReference>
<dbReference type="PROSITE" id="PS50885">
    <property type="entry name" value="HAMP"/>
    <property type="match status" value="1"/>
</dbReference>
<evidence type="ECO:0000256" key="14">
    <source>
        <dbReference type="SAM" id="Phobius"/>
    </source>
</evidence>
<dbReference type="SUPFAM" id="SSF55874">
    <property type="entry name" value="ATPase domain of HSP90 chaperone/DNA topoisomerase II/histidine kinase"/>
    <property type="match status" value="1"/>
</dbReference>
<comment type="caution">
    <text evidence="17">The sequence shown here is derived from an EMBL/GenBank/DDBJ whole genome shotgun (WGS) entry which is preliminary data.</text>
</comment>
<dbReference type="InterPro" id="IPR003660">
    <property type="entry name" value="HAMP_dom"/>
</dbReference>
<dbReference type="Pfam" id="PF02518">
    <property type="entry name" value="HATPase_c"/>
    <property type="match status" value="1"/>
</dbReference>
<dbReference type="GO" id="GO:0005524">
    <property type="term" value="F:ATP binding"/>
    <property type="evidence" value="ECO:0007669"/>
    <property type="project" value="UniProtKB-KW"/>
</dbReference>
<dbReference type="SMART" id="SM00388">
    <property type="entry name" value="HisKA"/>
    <property type="match status" value="1"/>
</dbReference>
<dbReference type="RefSeq" id="WP_161408464.1">
    <property type="nucleotide sequence ID" value="NZ_WTUZ01000021.1"/>
</dbReference>
<keyword evidence="13 14" id="KW-0472">Membrane</keyword>
<dbReference type="InterPro" id="IPR003661">
    <property type="entry name" value="HisK_dim/P_dom"/>
</dbReference>
<evidence type="ECO:0000313" key="17">
    <source>
        <dbReference type="EMBL" id="MZQ84363.1"/>
    </source>
</evidence>
<dbReference type="PRINTS" id="PR00344">
    <property type="entry name" value="BCTRLSENSOR"/>
</dbReference>
<evidence type="ECO:0000259" key="15">
    <source>
        <dbReference type="PROSITE" id="PS50109"/>
    </source>
</evidence>
<dbReference type="SUPFAM" id="SSF47384">
    <property type="entry name" value="Homodimeric domain of signal transducing histidine kinase"/>
    <property type="match status" value="1"/>
</dbReference>
<proteinExistence type="predicted"/>
<evidence type="ECO:0000256" key="1">
    <source>
        <dbReference type="ARBA" id="ARBA00000085"/>
    </source>
</evidence>
<evidence type="ECO:0000259" key="16">
    <source>
        <dbReference type="PROSITE" id="PS50885"/>
    </source>
</evidence>
<dbReference type="Gene3D" id="3.30.450.20">
    <property type="entry name" value="PAS domain"/>
    <property type="match status" value="1"/>
</dbReference>
<feature type="domain" description="HAMP" evidence="16">
    <location>
        <begin position="202"/>
        <end position="254"/>
    </location>
</feature>
<dbReference type="InterPro" id="IPR004358">
    <property type="entry name" value="Sig_transdc_His_kin-like_C"/>
</dbReference>
<dbReference type="InterPro" id="IPR050351">
    <property type="entry name" value="BphY/WalK/GraS-like"/>
</dbReference>
<dbReference type="Gene3D" id="1.10.8.500">
    <property type="entry name" value="HAMP domain in histidine kinase"/>
    <property type="match status" value="1"/>
</dbReference>
<dbReference type="InterPro" id="IPR003594">
    <property type="entry name" value="HATPase_dom"/>
</dbReference>
<feature type="transmembrane region" description="Helical" evidence="14">
    <location>
        <begin position="181"/>
        <end position="202"/>
    </location>
</feature>
<feature type="domain" description="Histidine kinase" evidence="15">
    <location>
        <begin position="406"/>
        <end position="630"/>
    </location>
</feature>
<reference evidence="17 18" key="1">
    <citation type="submission" date="2019-12" db="EMBL/GenBank/DDBJ databases">
        <title>Paenibacillus sp. nov. sp. isolated from soil.</title>
        <authorList>
            <person name="Kim J."/>
            <person name="Jeong S.E."/>
            <person name="Jung H.S."/>
            <person name="Jeon C.O."/>
        </authorList>
    </citation>
    <scope>NUCLEOTIDE SEQUENCE [LARGE SCALE GENOMIC DNA]</scope>
    <source>
        <strain evidence="17 18">5J-6</strain>
    </source>
</reference>
<keyword evidence="6" id="KW-0808">Transferase</keyword>
<keyword evidence="4" id="KW-1003">Cell membrane</keyword>
<sequence length="631" mass="70520">MFIFRTVVGKLWLTIIGLVGVVLLILGLFLVNYMENYFSQAKDQTANIEKLARNFSEEASHHMYNEQFYQLSNELLGFQDAKMLVISREMKEMTLPSTLGNTLGGFHATDLYTDAELQRVFAGETIDKSINKSKIGRLKAGEEYLVVAVPLKNLQGSIAGATIIYQSLQSLEATQSYMLRLFIYVSIVGFLMTTFFAFFLFAKITRPLQQLKKAADFITRGEYGTRVPIISKDEIGELAKTFNHMGEKMQESIRELSQEKEHLSSILHSMTDAVITLDANGSVMLTNPQGEKIVQEWSTIEWSEDDEETKRYRKPDTALGDWGLTSYSNPFLIPIPVPLIPLFEAVVDESTEAATKLHVQNGVWSVAMTPLYMSEQSEEVRGAVAVLRNVTEEELLDKLRKDFVANVSHELRTPISMLQGYSEALLDDIPSTPEERVELVQVIHDESLRMGRLVRDLLDLARMEAGHLELAISEVDVDSLIKRMHRKFSVLAKERGIALSVTLPDKPLILGRGDEDRLEQVLTNLLDNAFRHTASGASIAMKAEPATYKNKPAIRIEVSDQGQGIPANDLPFIFERFYKADKARTRGSSGGTGLGLAIVRNIIESHFGIVTAQSVLGQGTTFTILLPCETN</sequence>
<keyword evidence="9" id="KW-0418">Kinase</keyword>
<dbReference type="Gene3D" id="1.10.287.130">
    <property type="match status" value="1"/>
</dbReference>
<dbReference type="Proteomes" id="UP000481087">
    <property type="component" value="Unassembled WGS sequence"/>
</dbReference>
<evidence type="ECO:0000256" key="5">
    <source>
        <dbReference type="ARBA" id="ARBA00022553"/>
    </source>
</evidence>
<evidence type="ECO:0000256" key="2">
    <source>
        <dbReference type="ARBA" id="ARBA00004651"/>
    </source>
</evidence>
<dbReference type="GO" id="GO:0030295">
    <property type="term" value="F:protein kinase activator activity"/>
    <property type="evidence" value="ECO:0007669"/>
    <property type="project" value="TreeGrafter"/>
</dbReference>
<evidence type="ECO:0000256" key="10">
    <source>
        <dbReference type="ARBA" id="ARBA00022840"/>
    </source>
</evidence>
<dbReference type="InterPro" id="IPR005467">
    <property type="entry name" value="His_kinase_dom"/>
</dbReference>
<evidence type="ECO:0000256" key="7">
    <source>
        <dbReference type="ARBA" id="ARBA00022692"/>
    </source>
</evidence>
<keyword evidence="11 14" id="KW-1133">Transmembrane helix</keyword>
<keyword evidence="10" id="KW-0067">ATP-binding</keyword>
<dbReference type="FunFam" id="3.30.565.10:FF:000006">
    <property type="entry name" value="Sensor histidine kinase WalK"/>
    <property type="match status" value="1"/>
</dbReference>
<dbReference type="CDD" id="cd06225">
    <property type="entry name" value="HAMP"/>
    <property type="match status" value="1"/>
</dbReference>
<dbReference type="InterPro" id="IPR041328">
    <property type="entry name" value="HisK_sensor"/>
</dbReference>
<gene>
    <name evidence="17" type="ORF">GQF01_19790</name>
</gene>
<name>A0A6L8V1M7_9BACL</name>
<keyword evidence="8" id="KW-0547">Nucleotide-binding</keyword>
<evidence type="ECO:0000256" key="4">
    <source>
        <dbReference type="ARBA" id="ARBA00022475"/>
    </source>
</evidence>
<dbReference type="PANTHER" id="PTHR42878:SF3">
    <property type="entry name" value="HISTIDINE PROTEIN KINASE SAES"/>
    <property type="match status" value="1"/>
</dbReference>
<organism evidence="17 18">
    <name type="scientific">Paenibacillus silvestris</name>
    <dbReference type="NCBI Taxonomy" id="2606219"/>
    <lineage>
        <taxon>Bacteria</taxon>
        <taxon>Bacillati</taxon>
        <taxon>Bacillota</taxon>
        <taxon>Bacilli</taxon>
        <taxon>Bacillales</taxon>
        <taxon>Paenibacillaceae</taxon>
        <taxon>Paenibacillus</taxon>
    </lineage>
</organism>
<dbReference type="FunFam" id="1.10.287.130:FF:000001">
    <property type="entry name" value="Two-component sensor histidine kinase"/>
    <property type="match status" value="1"/>
</dbReference>
<evidence type="ECO:0000256" key="13">
    <source>
        <dbReference type="ARBA" id="ARBA00023136"/>
    </source>
</evidence>
<dbReference type="SMART" id="SM00387">
    <property type="entry name" value="HATPase_c"/>
    <property type="match status" value="1"/>
</dbReference>
<dbReference type="GO" id="GO:0000155">
    <property type="term" value="F:phosphorelay sensor kinase activity"/>
    <property type="evidence" value="ECO:0007669"/>
    <property type="project" value="InterPro"/>
</dbReference>
<evidence type="ECO:0000256" key="6">
    <source>
        <dbReference type="ARBA" id="ARBA00022679"/>
    </source>
</evidence>
<comment type="catalytic activity">
    <reaction evidence="1">
        <text>ATP + protein L-histidine = ADP + protein N-phospho-L-histidine.</text>
        <dbReference type="EC" id="2.7.13.3"/>
    </reaction>
</comment>